<comment type="caution">
    <text evidence="3">The sequence shown here is derived from an EMBL/GenBank/DDBJ whole genome shotgun (WGS) entry which is preliminary data.</text>
</comment>
<dbReference type="InterPro" id="IPR004274">
    <property type="entry name" value="FCP1_dom"/>
</dbReference>
<dbReference type="InterPro" id="IPR050365">
    <property type="entry name" value="TIM50"/>
</dbReference>
<feature type="region of interest" description="Disordered" evidence="1">
    <location>
        <begin position="1"/>
        <end position="71"/>
    </location>
</feature>
<proteinExistence type="predicted"/>
<dbReference type="SMART" id="SM00577">
    <property type="entry name" value="CPDc"/>
    <property type="match status" value="1"/>
</dbReference>
<protein>
    <submittedName>
        <fullName evidence="3">G12757 protein</fullName>
    </submittedName>
</protein>
<name>A0ABP1GDR2_9CHLO</name>
<dbReference type="SUPFAM" id="SSF56784">
    <property type="entry name" value="HAD-like"/>
    <property type="match status" value="1"/>
</dbReference>
<dbReference type="EMBL" id="CAXHTA020000020">
    <property type="protein sequence ID" value="CAL5229435.1"/>
    <property type="molecule type" value="Genomic_DNA"/>
</dbReference>
<dbReference type="NCBIfam" id="TIGR02251">
    <property type="entry name" value="HIF-SF_euk"/>
    <property type="match status" value="1"/>
</dbReference>
<evidence type="ECO:0000313" key="3">
    <source>
        <dbReference type="EMBL" id="CAL5229435.1"/>
    </source>
</evidence>
<feature type="region of interest" description="Disordered" evidence="1">
    <location>
        <begin position="541"/>
        <end position="583"/>
    </location>
</feature>
<accession>A0ABP1GDR2</accession>
<feature type="region of interest" description="Disordered" evidence="1">
    <location>
        <begin position="456"/>
        <end position="503"/>
    </location>
</feature>
<dbReference type="InterPro" id="IPR036412">
    <property type="entry name" value="HAD-like_sf"/>
</dbReference>
<evidence type="ECO:0000259" key="2">
    <source>
        <dbReference type="PROSITE" id="PS50969"/>
    </source>
</evidence>
<sequence>MAEEYTQGLQGSKQQECVYGQTGPKDCGGHLQNGDDALTAAGDRASLGKKRSRESDALSANLPRRKHRTPDVAVSRKEAEEAAEYVNFLSSLPHLSAVVKENRRPLLPPQQPGTEKKTLVLDLDHTLIRSTQHSLNKAKGDKEIYLTTDGACTAFQRRPFLKEFLEEVCQLFEVAIFTAGSRSYAEPLLNILDPERRYFAHRLYRDSCLRVPSQSRPGMAFLMKDLTSLGRPLERLLIVDNTPTVFGYQINNGVPIVSWYDDMADRELVNIMPFIKDLASAKDVRPLIAQHSSLHRMVDEAFTTFPAAFPCAMPAPPIQAAPTTPLTTDHSAGLSILADACMGLGCDEQLEPPADKSPFKPLEPLSVLPEMGPNNPDLLHLSGRRPQASAPTYPSAALAQRILGERSEPPALSELPAEVQAHMRPHIGAPDGDDAAVAPVELLCAEADHALQQLQGNNASPSWTSSSSEDTPSLPSAHTGEDEDSSRSGSVDMPVDESADEQSMWVDEQIAEAEFLQQLEDSDSPVEATAQLSLPMFPELASPEAPSEEQRPPDSGDSEKGVSRDSSGEAAGKAEGHASSKAAQGLALNSAASMPELDENFVTPAGSPRKQAASAPPVLDLRFARSDSLSSAASHPCLEPRKHSACRSSGSGMAGSLAGVLPSALSEQGGSMQLKGLGNFALHCFLTTSDEDEQPNMAPGLRSPQLLCA</sequence>
<dbReference type="InterPro" id="IPR011948">
    <property type="entry name" value="Dullard_phosphatase"/>
</dbReference>
<feature type="compositionally biased region" description="Basic and acidic residues" evidence="1">
    <location>
        <begin position="548"/>
        <end position="578"/>
    </location>
</feature>
<dbReference type="InterPro" id="IPR023214">
    <property type="entry name" value="HAD_sf"/>
</dbReference>
<feature type="region of interest" description="Disordered" evidence="1">
    <location>
        <begin position="373"/>
        <end position="394"/>
    </location>
</feature>
<feature type="compositionally biased region" description="Low complexity" evidence="1">
    <location>
        <begin position="460"/>
        <end position="476"/>
    </location>
</feature>
<feature type="region of interest" description="Disordered" evidence="1">
    <location>
        <begin position="631"/>
        <end position="652"/>
    </location>
</feature>
<dbReference type="CDD" id="cd07521">
    <property type="entry name" value="HAD_FCP1-like"/>
    <property type="match status" value="1"/>
</dbReference>
<dbReference type="Gene3D" id="3.40.50.1000">
    <property type="entry name" value="HAD superfamily/HAD-like"/>
    <property type="match status" value="1"/>
</dbReference>
<evidence type="ECO:0000313" key="4">
    <source>
        <dbReference type="Proteomes" id="UP001497392"/>
    </source>
</evidence>
<reference evidence="3 4" key="1">
    <citation type="submission" date="2024-06" db="EMBL/GenBank/DDBJ databases">
        <authorList>
            <person name="Kraege A."/>
            <person name="Thomma B."/>
        </authorList>
    </citation>
    <scope>NUCLEOTIDE SEQUENCE [LARGE SCALE GENOMIC DNA]</scope>
</reference>
<evidence type="ECO:0000256" key="1">
    <source>
        <dbReference type="SAM" id="MobiDB-lite"/>
    </source>
</evidence>
<dbReference type="Proteomes" id="UP001497392">
    <property type="component" value="Unassembled WGS sequence"/>
</dbReference>
<dbReference type="PROSITE" id="PS50969">
    <property type="entry name" value="FCP1"/>
    <property type="match status" value="1"/>
</dbReference>
<feature type="domain" description="FCP1 homology" evidence="2">
    <location>
        <begin position="112"/>
        <end position="278"/>
    </location>
</feature>
<organism evidence="3 4">
    <name type="scientific">Coccomyxa viridis</name>
    <dbReference type="NCBI Taxonomy" id="1274662"/>
    <lineage>
        <taxon>Eukaryota</taxon>
        <taxon>Viridiplantae</taxon>
        <taxon>Chlorophyta</taxon>
        <taxon>core chlorophytes</taxon>
        <taxon>Trebouxiophyceae</taxon>
        <taxon>Trebouxiophyceae incertae sedis</taxon>
        <taxon>Coccomyxaceae</taxon>
        <taxon>Coccomyxa</taxon>
    </lineage>
</organism>
<dbReference type="PANTHER" id="PTHR12210">
    <property type="entry name" value="DULLARD PROTEIN PHOSPHATASE"/>
    <property type="match status" value="1"/>
</dbReference>
<gene>
    <name evidence="3" type="primary">g12757</name>
    <name evidence="3" type="ORF">VP750_LOCUS11341</name>
</gene>
<dbReference type="Pfam" id="PF03031">
    <property type="entry name" value="NIF"/>
    <property type="match status" value="1"/>
</dbReference>
<keyword evidence="4" id="KW-1185">Reference proteome</keyword>